<dbReference type="AlphaFoldDB" id="A0A2K3JMZ9"/>
<gene>
    <name evidence="2" type="ORF">L195_g049045</name>
</gene>
<reference evidence="2 3" key="2">
    <citation type="journal article" date="2017" name="Front. Plant Sci.">
        <title>Gene Classification and Mining of Molecular Markers Useful in Red Clover (Trifolium pratense) Breeding.</title>
        <authorList>
            <person name="Istvanek J."/>
            <person name="Dluhosova J."/>
            <person name="Dluhos P."/>
            <person name="Patkova L."/>
            <person name="Nedelnik J."/>
            <person name="Repkova J."/>
        </authorList>
    </citation>
    <scope>NUCLEOTIDE SEQUENCE [LARGE SCALE GENOMIC DNA]</scope>
    <source>
        <strain evidence="3">cv. Tatra</strain>
        <tissue evidence="2">Young leaves</tissue>
    </source>
</reference>
<reference evidence="2 3" key="1">
    <citation type="journal article" date="2014" name="Am. J. Bot.">
        <title>Genome assembly and annotation for red clover (Trifolium pratense; Fabaceae).</title>
        <authorList>
            <person name="Istvanek J."/>
            <person name="Jaros M."/>
            <person name="Krenek A."/>
            <person name="Repkova J."/>
        </authorList>
    </citation>
    <scope>NUCLEOTIDE SEQUENCE [LARGE SCALE GENOMIC DNA]</scope>
    <source>
        <strain evidence="3">cv. Tatra</strain>
        <tissue evidence="2">Young leaves</tissue>
    </source>
</reference>
<feature type="compositionally biased region" description="Basic residues" evidence="1">
    <location>
        <begin position="20"/>
        <end position="48"/>
    </location>
</feature>
<evidence type="ECO:0000313" key="3">
    <source>
        <dbReference type="Proteomes" id="UP000236291"/>
    </source>
</evidence>
<name>A0A2K3JMZ9_TRIPR</name>
<feature type="non-terminal residue" evidence="2">
    <location>
        <position position="1"/>
    </location>
</feature>
<proteinExistence type="predicted"/>
<dbReference type="EMBL" id="ASHM01071462">
    <property type="protein sequence ID" value="PNX55416.1"/>
    <property type="molecule type" value="Genomic_DNA"/>
</dbReference>
<accession>A0A2K3JMZ9</accession>
<evidence type="ECO:0000313" key="2">
    <source>
        <dbReference type="EMBL" id="PNX55416.1"/>
    </source>
</evidence>
<sequence length="48" mass="5428">DVDMGDEDKSKASLKPVGRIGKKLKKKLKMAKGRRRQGNGKPSRKRHI</sequence>
<comment type="caution">
    <text evidence="2">The sequence shown here is derived from an EMBL/GenBank/DDBJ whole genome shotgun (WGS) entry which is preliminary data.</text>
</comment>
<feature type="region of interest" description="Disordered" evidence="1">
    <location>
        <begin position="1"/>
        <end position="48"/>
    </location>
</feature>
<evidence type="ECO:0000256" key="1">
    <source>
        <dbReference type="SAM" id="MobiDB-lite"/>
    </source>
</evidence>
<dbReference type="Proteomes" id="UP000236291">
    <property type="component" value="Unassembled WGS sequence"/>
</dbReference>
<protein>
    <submittedName>
        <fullName evidence="2">Uncharacterized protein</fullName>
    </submittedName>
</protein>
<organism evidence="2 3">
    <name type="scientific">Trifolium pratense</name>
    <name type="common">Red clover</name>
    <dbReference type="NCBI Taxonomy" id="57577"/>
    <lineage>
        <taxon>Eukaryota</taxon>
        <taxon>Viridiplantae</taxon>
        <taxon>Streptophyta</taxon>
        <taxon>Embryophyta</taxon>
        <taxon>Tracheophyta</taxon>
        <taxon>Spermatophyta</taxon>
        <taxon>Magnoliopsida</taxon>
        <taxon>eudicotyledons</taxon>
        <taxon>Gunneridae</taxon>
        <taxon>Pentapetalae</taxon>
        <taxon>rosids</taxon>
        <taxon>fabids</taxon>
        <taxon>Fabales</taxon>
        <taxon>Fabaceae</taxon>
        <taxon>Papilionoideae</taxon>
        <taxon>50 kb inversion clade</taxon>
        <taxon>NPAAA clade</taxon>
        <taxon>Hologalegina</taxon>
        <taxon>IRL clade</taxon>
        <taxon>Trifolieae</taxon>
        <taxon>Trifolium</taxon>
    </lineage>
</organism>